<dbReference type="STRING" id="989403.SAMN05421798_1017"/>
<gene>
    <name evidence="2" type="ORF">PsAD2_03973</name>
</gene>
<organism evidence="2 3">
    <name type="scientific">Pseudovibrio axinellae</name>
    <dbReference type="NCBI Taxonomy" id="989403"/>
    <lineage>
        <taxon>Bacteria</taxon>
        <taxon>Pseudomonadati</taxon>
        <taxon>Pseudomonadota</taxon>
        <taxon>Alphaproteobacteria</taxon>
        <taxon>Hyphomicrobiales</taxon>
        <taxon>Stappiaceae</taxon>
        <taxon>Pseudovibrio</taxon>
    </lineage>
</organism>
<sequence>MIDLKDITAKSFENLESEEFQLKLEDQNVILKLVEVVPLRSGERKGGAFSMVWQGPLQPSLEQGSYQLTQETLGSMELFIVPIAHNTDGFKYEAVFT</sequence>
<protein>
    <recommendedName>
        <fullName evidence="1">DUF6916 domain-containing protein</fullName>
    </recommendedName>
</protein>
<dbReference type="RefSeq" id="WP_068009813.1">
    <property type="nucleotide sequence ID" value="NZ_FOFM01000001.1"/>
</dbReference>
<evidence type="ECO:0000259" key="1">
    <source>
        <dbReference type="Pfam" id="PF21880"/>
    </source>
</evidence>
<keyword evidence="3" id="KW-1185">Reference proteome</keyword>
<dbReference type="AlphaFoldDB" id="A0A165UPM3"/>
<dbReference type="PATRIC" id="fig|989403.3.peg.4326"/>
<dbReference type="Pfam" id="PF21880">
    <property type="entry name" value="DUF6916"/>
    <property type="match status" value="1"/>
</dbReference>
<dbReference type="InterPro" id="IPR054209">
    <property type="entry name" value="DUF6916"/>
</dbReference>
<evidence type="ECO:0000313" key="2">
    <source>
        <dbReference type="EMBL" id="KZL12666.1"/>
    </source>
</evidence>
<name>A0A165UPM3_9HYPH</name>
<accession>A0A165UPM3</accession>
<dbReference type="Proteomes" id="UP000076577">
    <property type="component" value="Unassembled WGS sequence"/>
</dbReference>
<evidence type="ECO:0000313" key="3">
    <source>
        <dbReference type="Proteomes" id="UP000076577"/>
    </source>
</evidence>
<feature type="domain" description="DUF6916" evidence="1">
    <location>
        <begin position="7"/>
        <end position="96"/>
    </location>
</feature>
<comment type="caution">
    <text evidence="2">The sequence shown here is derived from an EMBL/GenBank/DDBJ whole genome shotgun (WGS) entry which is preliminary data.</text>
</comment>
<proteinExistence type="predicted"/>
<dbReference type="EMBL" id="LMCB01000098">
    <property type="protein sequence ID" value="KZL12666.1"/>
    <property type="molecule type" value="Genomic_DNA"/>
</dbReference>
<dbReference type="OrthoDB" id="8926597at2"/>
<reference evidence="2 3" key="1">
    <citation type="journal article" date="2016" name="Front. Microbiol.">
        <title>Comparative Genomic Analysis Reveals a Diverse Repertoire of Genes Involved in Prokaryote-Eukaryote Interactions within the Pseudovibrio Genus.</title>
        <authorList>
            <person name="Romano S."/>
            <person name="Fernandez-Guerra A."/>
            <person name="Reen F.J."/>
            <person name="Glockner F.O."/>
            <person name="Crowley S.P."/>
            <person name="O'Sullivan O."/>
            <person name="Cotter P.D."/>
            <person name="Adams C."/>
            <person name="Dobson A.D."/>
            <person name="O'Gara F."/>
        </authorList>
    </citation>
    <scope>NUCLEOTIDE SEQUENCE [LARGE SCALE GENOMIC DNA]</scope>
    <source>
        <strain evidence="2 3">Ad2</strain>
    </source>
</reference>